<dbReference type="InterPro" id="IPR015815">
    <property type="entry name" value="HIBADH-related"/>
</dbReference>
<dbReference type="RefSeq" id="WP_109581182.1">
    <property type="nucleotide sequence ID" value="NZ_QGGT01000001.1"/>
</dbReference>
<keyword evidence="2" id="KW-0520">NAD</keyword>
<dbReference type="InterPro" id="IPR002204">
    <property type="entry name" value="3-OH-isobutyrate_DH-rel_CS"/>
</dbReference>
<dbReference type="InterPro" id="IPR013328">
    <property type="entry name" value="6PGD_dom2"/>
</dbReference>
<name>A0A316F169_9BURK</name>
<dbReference type="GO" id="GO:0051287">
    <property type="term" value="F:NAD binding"/>
    <property type="evidence" value="ECO:0007669"/>
    <property type="project" value="InterPro"/>
</dbReference>
<dbReference type="GO" id="GO:0016054">
    <property type="term" value="P:organic acid catabolic process"/>
    <property type="evidence" value="ECO:0007669"/>
    <property type="project" value="UniProtKB-ARBA"/>
</dbReference>
<dbReference type="Proteomes" id="UP000245754">
    <property type="component" value="Unassembled WGS sequence"/>
</dbReference>
<dbReference type="EMBL" id="QGGT01000001">
    <property type="protein sequence ID" value="PWK37468.1"/>
    <property type="molecule type" value="Genomic_DNA"/>
</dbReference>
<evidence type="ECO:0000259" key="4">
    <source>
        <dbReference type="Pfam" id="PF03446"/>
    </source>
</evidence>
<evidence type="ECO:0000256" key="2">
    <source>
        <dbReference type="ARBA" id="ARBA00023027"/>
    </source>
</evidence>
<dbReference type="PROSITE" id="PS00895">
    <property type="entry name" value="3_HYDROXYISOBUT_DH"/>
    <property type="match status" value="1"/>
</dbReference>
<dbReference type="InterPro" id="IPR051265">
    <property type="entry name" value="HIBADH-related_NP60_sf"/>
</dbReference>
<dbReference type="InterPro" id="IPR006115">
    <property type="entry name" value="6PGDH_NADP-bd"/>
</dbReference>
<feature type="domain" description="3-hydroxyisobutyrate dehydrogenase-like NAD-binding" evidence="5">
    <location>
        <begin position="164"/>
        <end position="281"/>
    </location>
</feature>
<protein>
    <submittedName>
        <fullName evidence="6">3-hydroxyisobutyrate dehydrogenase-like beta-hydroxyacid dehydrogenase</fullName>
    </submittedName>
</protein>
<dbReference type="InterPro" id="IPR008927">
    <property type="entry name" value="6-PGluconate_DH-like_C_sf"/>
</dbReference>
<dbReference type="SUPFAM" id="SSF51735">
    <property type="entry name" value="NAD(P)-binding Rossmann-fold domains"/>
    <property type="match status" value="1"/>
</dbReference>
<comment type="caution">
    <text evidence="6">The sequence shown here is derived from an EMBL/GenBank/DDBJ whole genome shotgun (WGS) entry which is preliminary data.</text>
</comment>
<dbReference type="PANTHER" id="PTHR43580:SF2">
    <property type="entry name" value="CYTOKINE-LIKE NUCLEAR FACTOR N-PAC"/>
    <property type="match status" value="1"/>
</dbReference>
<sequence length="292" mass="30037">MEVAFVGLGTMGAAMAANLVKAGHRVRGWNRSPAPVAALAAAGGHAAASAVDAARGAEVLITMLADDQATRAVIGDAVLGALAPGAIHANMATVSVAFTREMADFHAARGVGYVAAPVLGRVNVARDGKLNILAGGEAALLDRLQPLFDVLGQKTWRFGERPEQGSIVKLAANFMLASAIESMGEAAALARSQDVSNVDFLDMITSTIFAVPAYRGYGMAMANGQFDPPGFKLALGYKDVRLALEAAGTGEVPMPFASVLRDNLLDSLAHGEGNLDLAALGKVSARRAGQQS</sequence>
<dbReference type="Pfam" id="PF14833">
    <property type="entry name" value="NAD_binding_11"/>
    <property type="match status" value="1"/>
</dbReference>
<dbReference type="Gene3D" id="3.40.50.720">
    <property type="entry name" value="NAD(P)-binding Rossmann-like Domain"/>
    <property type="match status" value="1"/>
</dbReference>
<dbReference type="Pfam" id="PF03446">
    <property type="entry name" value="NAD_binding_2"/>
    <property type="match status" value="1"/>
</dbReference>
<dbReference type="AlphaFoldDB" id="A0A316F169"/>
<proteinExistence type="predicted"/>
<reference evidence="6 7" key="1">
    <citation type="submission" date="2018-05" db="EMBL/GenBank/DDBJ databases">
        <title>Genomic Encyclopedia of Type Strains, Phase IV (KMG-V): Genome sequencing to study the core and pangenomes of soil and plant-associated prokaryotes.</title>
        <authorList>
            <person name="Whitman W."/>
        </authorList>
    </citation>
    <scope>NUCLEOTIDE SEQUENCE [LARGE SCALE GENOMIC DNA]</scope>
    <source>
        <strain evidence="6 7">SLV-132</strain>
    </source>
</reference>
<evidence type="ECO:0000256" key="1">
    <source>
        <dbReference type="ARBA" id="ARBA00023002"/>
    </source>
</evidence>
<dbReference type="GO" id="GO:0050661">
    <property type="term" value="F:NADP binding"/>
    <property type="evidence" value="ECO:0007669"/>
    <property type="project" value="InterPro"/>
</dbReference>
<keyword evidence="7" id="KW-1185">Reference proteome</keyword>
<evidence type="ECO:0000313" key="7">
    <source>
        <dbReference type="Proteomes" id="UP000245754"/>
    </source>
</evidence>
<dbReference type="InterPro" id="IPR036291">
    <property type="entry name" value="NAD(P)-bd_dom_sf"/>
</dbReference>
<evidence type="ECO:0000313" key="6">
    <source>
        <dbReference type="EMBL" id="PWK37468.1"/>
    </source>
</evidence>
<dbReference type="GO" id="GO:0016491">
    <property type="term" value="F:oxidoreductase activity"/>
    <property type="evidence" value="ECO:0007669"/>
    <property type="project" value="UniProtKB-KW"/>
</dbReference>
<dbReference type="PIRSF" id="PIRSF000103">
    <property type="entry name" value="HIBADH"/>
    <property type="match status" value="1"/>
</dbReference>
<evidence type="ECO:0000259" key="5">
    <source>
        <dbReference type="Pfam" id="PF14833"/>
    </source>
</evidence>
<dbReference type="Gene3D" id="1.10.1040.10">
    <property type="entry name" value="N-(1-d-carboxylethyl)-l-norvaline Dehydrogenase, domain 2"/>
    <property type="match status" value="1"/>
</dbReference>
<dbReference type="PANTHER" id="PTHR43580">
    <property type="entry name" value="OXIDOREDUCTASE GLYR1-RELATED"/>
    <property type="match status" value="1"/>
</dbReference>
<evidence type="ECO:0000256" key="3">
    <source>
        <dbReference type="PIRSR" id="PIRSR000103-1"/>
    </source>
</evidence>
<dbReference type="InterPro" id="IPR029154">
    <property type="entry name" value="HIBADH-like_NADP-bd"/>
</dbReference>
<dbReference type="SUPFAM" id="SSF48179">
    <property type="entry name" value="6-phosphogluconate dehydrogenase C-terminal domain-like"/>
    <property type="match status" value="1"/>
</dbReference>
<accession>A0A316F169</accession>
<feature type="domain" description="6-phosphogluconate dehydrogenase NADP-binding" evidence="4">
    <location>
        <begin position="3"/>
        <end position="155"/>
    </location>
</feature>
<gene>
    <name evidence="6" type="ORF">C7419_1011350</name>
</gene>
<keyword evidence="1" id="KW-0560">Oxidoreductase</keyword>
<feature type="active site" evidence="3">
    <location>
        <position position="169"/>
    </location>
</feature>
<organism evidence="6 7">
    <name type="scientific">Cupriavidus plantarum</name>
    <dbReference type="NCBI Taxonomy" id="942865"/>
    <lineage>
        <taxon>Bacteria</taxon>
        <taxon>Pseudomonadati</taxon>
        <taxon>Pseudomonadota</taxon>
        <taxon>Betaproteobacteria</taxon>
        <taxon>Burkholderiales</taxon>
        <taxon>Burkholderiaceae</taxon>
        <taxon>Cupriavidus</taxon>
    </lineage>
</organism>